<dbReference type="GO" id="GO:0009307">
    <property type="term" value="P:DNA restriction-modification system"/>
    <property type="evidence" value="ECO:0007669"/>
    <property type="project" value="UniProtKB-KW"/>
</dbReference>
<accession>A0A553JZD1</accession>
<evidence type="ECO:0000256" key="3">
    <source>
        <dbReference type="ARBA" id="ARBA00023125"/>
    </source>
</evidence>
<comment type="caution">
    <text evidence="5">The sequence shown here is derived from an EMBL/GenBank/DDBJ whole genome shotgun (WGS) entry which is preliminary data.</text>
</comment>
<organism evidence="5 6">
    <name type="scientific">Tessaracoccus rhinocerotis</name>
    <dbReference type="NCBI Taxonomy" id="1689449"/>
    <lineage>
        <taxon>Bacteria</taxon>
        <taxon>Bacillati</taxon>
        <taxon>Actinomycetota</taxon>
        <taxon>Actinomycetes</taxon>
        <taxon>Propionibacteriales</taxon>
        <taxon>Propionibacteriaceae</taxon>
        <taxon>Tessaracoccus</taxon>
    </lineage>
</organism>
<dbReference type="Gene3D" id="3.90.220.20">
    <property type="entry name" value="DNA methylase specificity domains"/>
    <property type="match status" value="2"/>
</dbReference>
<name>A0A553JZD1_9ACTN</name>
<dbReference type="GO" id="GO:0003677">
    <property type="term" value="F:DNA binding"/>
    <property type="evidence" value="ECO:0007669"/>
    <property type="project" value="UniProtKB-KW"/>
</dbReference>
<dbReference type="Pfam" id="PF01420">
    <property type="entry name" value="Methylase_S"/>
    <property type="match status" value="1"/>
</dbReference>
<reference evidence="5 6" key="1">
    <citation type="submission" date="2019-07" db="EMBL/GenBank/DDBJ databases">
        <authorList>
            <person name="Zhou L.-Y."/>
        </authorList>
    </citation>
    <scope>NUCLEOTIDE SEQUENCE [LARGE SCALE GENOMIC DNA]</scope>
    <source>
        <strain evidence="5 6">YIM 101269</strain>
    </source>
</reference>
<dbReference type="InterPro" id="IPR052021">
    <property type="entry name" value="Type-I_RS_S_subunit"/>
</dbReference>
<dbReference type="GO" id="GO:0004519">
    <property type="term" value="F:endonuclease activity"/>
    <property type="evidence" value="ECO:0007669"/>
    <property type="project" value="UniProtKB-KW"/>
</dbReference>
<dbReference type="InterPro" id="IPR044946">
    <property type="entry name" value="Restrct_endonuc_typeI_TRD_sf"/>
</dbReference>
<dbReference type="InterPro" id="IPR000055">
    <property type="entry name" value="Restrct_endonuc_typeI_TRD"/>
</dbReference>
<dbReference type="OrthoDB" id="3197085at2"/>
<dbReference type="PANTHER" id="PTHR30408:SF12">
    <property type="entry name" value="TYPE I RESTRICTION ENZYME MJAVIII SPECIFICITY SUBUNIT"/>
    <property type="match status" value="1"/>
</dbReference>
<keyword evidence="6" id="KW-1185">Reference proteome</keyword>
<evidence type="ECO:0000313" key="5">
    <source>
        <dbReference type="EMBL" id="TRY17815.1"/>
    </source>
</evidence>
<sequence>MRMVPLGEVATIERTGVDPTVLDRDTPYLGLEHIESGGPIREYSSIGRAELTSTKFRFNERQVLFGKLRPNLGKIARPDRAGVCSTDILPITPSKHLDRGYLAHYLSQPPMVAFAASRTSGANLPRLSPRVLATFEVPLPNIEEQRRIAAILDKADAIRAKRRQVLAHLDALIQSIFHDMFGDPRTNSRQSDLISLKELGVLERGVSRHRPRNDPLLLGGPYPLIQTGDVARSRWVITDFSSTYSEAGLRQSRMWPAGTLCITIAANIADTARLGFDACFPDSVVAFTASPEVTTYVQAWLGLMQREMERVAPQSAQRNINLRILRDTLVPRPSGRDLNTFHRLVEEVLTMRQSMLLAEAQEADLHASLQSRAFKGEL</sequence>
<feature type="domain" description="Type I restriction modification DNA specificity" evidence="4">
    <location>
        <begin position="3"/>
        <end position="164"/>
    </location>
</feature>
<dbReference type="SUPFAM" id="SSF116734">
    <property type="entry name" value="DNA methylase specificity domain"/>
    <property type="match status" value="2"/>
</dbReference>
<keyword evidence="3" id="KW-0238">DNA-binding</keyword>
<evidence type="ECO:0000256" key="2">
    <source>
        <dbReference type="ARBA" id="ARBA00022747"/>
    </source>
</evidence>
<keyword evidence="5" id="KW-0540">Nuclease</keyword>
<dbReference type="AlphaFoldDB" id="A0A553JZD1"/>
<keyword evidence="5" id="KW-0255">Endonuclease</keyword>
<keyword evidence="5" id="KW-0378">Hydrolase</keyword>
<protein>
    <submittedName>
        <fullName evidence="5">Restriction endonuclease subunit S</fullName>
    </submittedName>
</protein>
<evidence type="ECO:0000259" key="4">
    <source>
        <dbReference type="Pfam" id="PF01420"/>
    </source>
</evidence>
<evidence type="ECO:0000313" key="6">
    <source>
        <dbReference type="Proteomes" id="UP000317638"/>
    </source>
</evidence>
<evidence type="ECO:0000256" key="1">
    <source>
        <dbReference type="ARBA" id="ARBA00010923"/>
    </source>
</evidence>
<gene>
    <name evidence="5" type="ORF">FOJ82_11140</name>
</gene>
<proteinExistence type="inferred from homology"/>
<dbReference type="Proteomes" id="UP000317638">
    <property type="component" value="Unassembled WGS sequence"/>
</dbReference>
<dbReference type="CDD" id="cd17282">
    <property type="entry name" value="RMtype1_S_Eco16444ORF1681_TRD1-CR1_like"/>
    <property type="match status" value="1"/>
</dbReference>
<dbReference type="PANTHER" id="PTHR30408">
    <property type="entry name" value="TYPE-1 RESTRICTION ENZYME ECOKI SPECIFICITY PROTEIN"/>
    <property type="match status" value="1"/>
</dbReference>
<dbReference type="EMBL" id="VKKG01000004">
    <property type="protein sequence ID" value="TRY17815.1"/>
    <property type="molecule type" value="Genomic_DNA"/>
</dbReference>
<keyword evidence="2" id="KW-0680">Restriction system</keyword>
<comment type="similarity">
    <text evidence="1">Belongs to the type-I restriction system S methylase family.</text>
</comment>